<comment type="caution">
    <text evidence="1">The sequence shown here is derived from an EMBL/GenBank/DDBJ whole genome shotgun (WGS) entry which is preliminary data.</text>
</comment>
<reference evidence="1 2" key="1">
    <citation type="submission" date="2018-03" db="EMBL/GenBank/DDBJ databases">
        <title>Genome sequence of Moorella stamsii DSM 26217.</title>
        <authorList>
            <person name="Poehlein A."/>
            <person name="Daniel R."/>
        </authorList>
    </citation>
    <scope>NUCLEOTIDE SEQUENCE [LARGE SCALE GENOMIC DNA]</scope>
    <source>
        <strain evidence="2">DSM 26217</strain>
    </source>
</reference>
<organism evidence="1 2">
    <name type="scientific">Neomoorella stamsii</name>
    <dbReference type="NCBI Taxonomy" id="1266720"/>
    <lineage>
        <taxon>Bacteria</taxon>
        <taxon>Bacillati</taxon>
        <taxon>Bacillota</taxon>
        <taxon>Clostridia</taxon>
        <taxon>Neomoorellales</taxon>
        <taxon>Neomoorellaceae</taxon>
        <taxon>Neomoorella</taxon>
    </lineage>
</organism>
<dbReference type="EMBL" id="PVXL01000029">
    <property type="protein sequence ID" value="PRR74545.1"/>
    <property type="molecule type" value="Genomic_DNA"/>
</dbReference>
<keyword evidence="2" id="KW-1185">Reference proteome</keyword>
<dbReference type="Proteomes" id="UP000239430">
    <property type="component" value="Unassembled WGS sequence"/>
</dbReference>
<sequence>MIVFVLRFCYSFQLFLQLFYRVLLLRYYCVPTSAMMRITGHSQSLLEEHLALVEKHFPDEEPLVSYISNRGIKLKKSS</sequence>
<accession>A0A9X7P6Q6</accession>
<evidence type="ECO:0000313" key="1">
    <source>
        <dbReference type="EMBL" id="PRR74545.1"/>
    </source>
</evidence>
<evidence type="ECO:0000313" key="2">
    <source>
        <dbReference type="Proteomes" id="UP000239430"/>
    </source>
</evidence>
<name>A0A9X7P6Q6_9FIRM</name>
<dbReference type="RefSeq" id="WP_054938039.1">
    <property type="nucleotide sequence ID" value="NZ_PVXL01000029.1"/>
</dbReference>
<proteinExistence type="predicted"/>
<dbReference type="AlphaFoldDB" id="A0A9X7P6Q6"/>
<protein>
    <submittedName>
        <fullName evidence="1">Uncharacterized protein</fullName>
    </submittedName>
</protein>
<gene>
    <name evidence="1" type="ORF">MOST_09800</name>
</gene>